<feature type="compositionally biased region" description="Basic residues" evidence="1">
    <location>
        <begin position="376"/>
        <end position="387"/>
    </location>
</feature>
<evidence type="ECO:0000313" key="3">
    <source>
        <dbReference type="Proteomes" id="UP001060070"/>
    </source>
</evidence>
<dbReference type="Proteomes" id="UP001060070">
    <property type="component" value="Chromosome"/>
</dbReference>
<evidence type="ECO:0000256" key="1">
    <source>
        <dbReference type="SAM" id="MobiDB-lite"/>
    </source>
</evidence>
<organism evidence="2 3">
    <name type="scientific">Mesorhizobium ciceri</name>
    <dbReference type="NCBI Taxonomy" id="39645"/>
    <lineage>
        <taxon>Bacteria</taxon>
        <taxon>Pseudomonadati</taxon>
        <taxon>Pseudomonadota</taxon>
        <taxon>Alphaproteobacteria</taxon>
        <taxon>Hyphomicrobiales</taxon>
        <taxon>Phyllobacteriaceae</taxon>
        <taxon>Mesorhizobium</taxon>
    </lineage>
</organism>
<dbReference type="RefSeq" id="WP_032899689.1">
    <property type="nucleotide sequence ID" value="NZ_CP088147.1"/>
</dbReference>
<feature type="region of interest" description="Disordered" evidence="1">
    <location>
        <begin position="366"/>
        <end position="404"/>
    </location>
</feature>
<evidence type="ECO:0008006" key="4">
    <source>
        <dbReference type="Google" id="ProtNLM"/>
    </source>
</evidence>
<evidence type="ECO:0000313" key="2">
    <source>
        <dbReference type="EMBL" id="UTU53206.1"/>
    </source>
</evidence>
<reference evidence="2 3" key="1">
    <citation type="journal article" date="2022" name="Microbiol. Resour. Announc.">
        <title>Complete Genome Sequence of Mesorhizobium ciceri Strain R30, a Rhizobium Used as a Commercial Inoculant for Chickpea in Argentina.</title>
        <authorList>
            <person name="Foresto E."/>
            <person name="Revale S."/>
            <person name="Primo E."/>
            <person name="Nievas F."/>
            <person name="Carezzano E."/>
            <person name="Puente M."/>
            <person name="Alzari P."/>
            <person name="Mart M."/>
            <person name="Ben-Assaya M."/>
            <person name="Mornico D."/>
            <person name="Santoro M."/>
            <person name="Mart F."/>
            <person name="Giordano W."/>
            <person name="Bogino P."/>
        </authorList>
    </citation>
    <scope>NUCLEOTIDE SEQUENCE [LARGE SCALE GENOMIC DNA]</scope>
    <source>
        <strain evidence="2 3">R30</strain>
    </source>
</reference>
<keyword evidence="3" id="KW-1185">Reference proteome</keyword>
<feature type="region of interest" description="Disordered" evidence="1">
    <location>
        <begin position="1"/>
        <end position="32"/>
    </location>
</feature>
<feature type="region of interest" description="Disordered" evidence="1">
    <location>
        <begin position="685"/>
        <end position="704"/>
    </location>
</feature>
<dbReference type="AlphaFoldDB" id="A0AB38TDX7"/>
<name>A0AB38TDX7_9HYPH</name>
<dbReference type="EMBL" id="CP088147">
    <property type="protein sequence ID" value="UTU53206.1"/>
    <property type="molecule type" value="Genomic_DNA"/>
</dbReference>
<proteinExistence type="predicted"/>
<feature type="compositionally biased region" description="Polar residues" evidence="1">
    <location>
        <begin position="12"/>
        <end position="32"/>
    </location>
</feature>
<sequence>MSEGEAMAPVGSQLSTAQVEGTSSSSNEDISPTQLRMNSLVQQLTDCEAAARKTDVPEEAVELISRVVDAASAILEYRASLPAAEAQTIMPDDKVRRCCQIVCDAANEVDKLGLSTITKLDKKTKKAAGMVDKLYSYSQADRQELLILNVENHHTAAIKWWEKKAWRSERQRSACAATASLSSGTPVMREAERCALRLRAGSVLSVRIWLVRERIGLARAKIELRASRFEPDLKELLVGRNGVVQLMASAAQEALRALSLAKGIMDDGKTLNAHDCAVVEKIMERLSDFGLALHEVHTKLSHTYPDAGLPLKLFERIVDDAWITAHDAMHLLNLQSPPSAIMAPQAQAGAAMPARAGAAIPADTAGTAAVSEGTTARRKGKSKHKSAARAGTSAAGQPSTPVAANAGTVPAAKVLARSDQVASTQVRAQEVAASSSGAGSTIGGAALSMEVLTERLKRLDELLQFDLAGQQSVVSQVRQMKPEEAGKVVDDVAQYLRAQAIEMQTCLAGLQGRNVRLLLTSTQLPKVHERTDQLKGLLNMVLGQANALNEGKAGITTDCMKTYAFPAQKYLEHLCNADELMPPEAPVALRGEPGKLFEMKLQPKMLVNGAMPSPMWVHIHTSRPVMARNLEGLADSEFTACHVKSNEQRGYNREREEADARSGREKVIIHRGKLTPAFCKSLLTSGLGRQPRHSRAELPSAQAA</sequence>
<accession>A0AB38TDX7</accession>
<gene>
    <name evidence="2" type="ORF">LRP29_07315</name>
</gene>
<protein>
    <recommendedName>
        <fullName evidence="4">Type III secretion system effector, XopP/hlk family</fullName>
    </recommendedName>
</protein>